<feature type="region of interest" description="Disordered" evidence="1">
    <location>
        <begin position="409"/>
        <end position="432"/>
    </location>
</feature>
<dbReference type="PANTHER" id="PTHR39473">
    <property type="match status" value="1"/>
</dbReference>
<feature type="compositionally biased region" description="Polar residues" evidence="1">
    <location>
        <begin position="344"/>
        <end position="355"/>
    </location>
</feature>
<dbReference type="OrthoDB" id="5564877at2759"/>
<protein>
    <recommendedName>
        <fullName evidence="4">DinB-like domain-containing protein</fullName>
    </recommendedName>
</protein>
<reference evidence="2 3" key="1">
    <citation type="submission" date="2020-11" db="EMBL/GenBank/DDBJ databases">
        <title>Kefir isolates.</title>
        <authorList>
            <person name="Marcisauskas S."/>
            <person name="Kim Y."/>
            <person name="Blasche S."/>
        </authorList>
    </citation>
    <scope>NUCLEOTIDE SEQUENCE [LARGE SCALE GENOMIC DNA]</scope>
    <source>
        <strain evidence="2 3">KR</strain>
    </source>
</reference>
<feature type="compositionally biased region" description="Basic and acidic residues" evidence="1">
    <location>
        <begin position="329"/>
        <end position="338"/>
    </location>
</feature>
<organism evidence="2 3">
    <name type="scientific">Rhodotorula mucilaginosa</name>
    <name type="common">Yeast</name>
    <name type="synonym">Rhodotorula rubra</name>
    <dbReference type="NCBI Taxonomy" id="5537"/>
    <lineage>
        <taxon>Eukaryota</taxon>
        <taxon>Fungi</taxon>
        <taxon>Dikarya</taxon>
        <taxon>Basidiomycota</taxon>
        <taxon>Pucciniomycotina</taxon>
        <taxon>Microbotryomycetes</taxon>
        <taxon>Sporidiobolales</taxon>
        <taxon>Sporidiobolaceae</taxon>
        <taxon>Rhodotorula</taxon>
    </lineage>
</organism>
<keyword evidence="3" id="KW-1185">Reference proteome</keyword>
<gene>
    <name evidence="2" type="ORF">C6P46_001504</name>
</gene>
<dbReference type="AlphaFoldDB" id="A0A9P6W758"/>
<accession>A0A9P6W758</accession>
<feature type="region of interest" description="Disordered" evidence="1">
    <location>
        <begin position="219"/>
        <end position="306"/>
    </location>
</feature>
<name>A0A9P6W758_RHOMI</name>
<proteinExistence type="predicted"/>
<evidence type="ECO:0000256" key="1">
    <source>
        <dbReference type="SAM" id="MobiDB-lite"/>
    </source>
</evidence>
<feature type="region of interest" description="Disordered" evidence="1">
    <location>
        <begin position="320"/>
        <end position="384"/>
    </location>
</feature>
<comment type="caution">
    <text evidence="2">The sequence shown here is derived from an EMBL/GenBank/DDBJ whole genome shotgun (WGS) entry which is preliminary data.</text>
</comment>
<sequence>MSGGLDTSRSIERTASDPSNTSEVLYHVACHFLDQLESFLRHCVTTDEQLSHVSQLSPGSTVGKHIRHLVDHYRLLLDGLVQAGAAAGASSSDDLNVDDGRLIVEQAAPLAPLRVNYDIRLRNGDVESDHAACLDSLRQLKARLSRETGRGRAVDPERAVRLTATTPVEVQVSTTFARELWFASFHAVHHFALIRVIAAGELGVDGRASRELYLSHREEEFESRGSAAHAVESEAGRRARVKKGSNGPLRGPEGYTGSATQTNLHSRKRAEAKRATGSFSETAISSLRRPNPQPPPESEEATRPHIETQLSWPECQGTRLTRRRTSAARFDKIRDFPSRDSAPATPTTAVGAQTTGKKRASLNGKGRNAPLADAGAGESGGRNASRLGSCCRFQLLLPSPSSRLFADSGRYIPGSTPSPVASRPADSLRSRSGAAGRRSWLLSISMTT</sequence>
<evidence type="ECO:0000313" key="3">
    <source>
        <dbReference type="Proteomes" id="UP000777482"/>
    </source>
</evidence>
<dbReference type="Proteomes" id="UP000777482">
    <property type="component" value="Unassembled WGS sequence"/>
</dbReference>
<dbReference type="PANTHER" id="PTHR39473:SF1">
    <property type="entry name" value="DINB-LIKE DOMAIN-CONTAINING PROTEIN"/>
    <property type="match status" value="1"/>
</dbReference>
<dbReference type="EMBL" id="PUHQ01000014">
    <property type="protein sequence ID" value="KAG0664459.1"/>
    <property type="molecule type" value="Genomic_DNA"/>
</dbReference>
<evidence type="ECO:0000313" key="2">
    <source>
        <dbReference type="EMBL" id="KAG0664459.1"/>
    </source>
</evidence>
<evidence type="ECO:0008006" key="4">
    <source>
        <dbReference type="Google" id="ProtNLM"/>
    </source>
</evidence>